<sequence length="206" mass="23608">MGSQWLLNFNSDKTQFLSANRYRSKIDLPESSTLHLLGLSFTSDLSWKPYNKFIAKLAFSEFVSLYHARHFLTPDSILYLYTSQIRPRMEYSCHIWGGSFNDALSLLDKVHKRSINIVGPARTANLQLLSHRRNVASLSLFYKYYNGHCSKELASFVPSAKTHPRITRHLIKSDPLSVTVPKCSKNSYSSSFFPRTPVLWISLLLS</sequence>
<protein>
    <submittedName>
        <fullName evidence="2">Uncharacterized protein LOC136078451</fullName>
    </submittedName>
</protein>
<evidence type="ECO:0000313" key="2">
    <source>
        <dbReference type="RefSeq" id="XP_065650295.1"/>
    </source>
</evidence>
<evidence type="ECO:0000313" key="1">
    <source>
        <dbReference type="Proteomes" id="UP001652625"/>
    </source>
</evidence>
<dbReference type="GeneID" id="136078451"/>
<organism evidence="1 2">
    <name type="scientific">Hydra vulgaris</name>
    <name type="common">Hydra</name>
    <name type="synonym">Hydra attenuata</name>
    <dbReference type="NCBI Taxonomy" id="6087"/>
    <lineage>
        <taxon>Eukaryota</taxon>
        <taxon>Metazoa</taxon>
        <taxon>Cnidaria</taxon>
        <taxon>Hydrozoa</taxon>
        <taxon>Hydroidolina</taxon>
        <taxon>Anthoathecata</taxon>
        <taxon>Aplanulata</taxon>
        <taxon>Hydridae</taxon>
        <taxon>Hydra</taxon>
    </lineage>
</organism>
<dbReference type="RefSeq" id="XP_065650295.1">
    <property type="nucleotide sequence ID" value="XM_065794223.1"/>
</dbReference>
<proteinExistence type="predicted"/>
<gene>
    <name evidence="2" type="primary">LOC136078451</name>
</gene>
<name>A0ABM4BMJ5_HYDVU</name>
<dbReference type="Proteomes" id="UP001652625">
    <property type="component" value="Chromosome 03"/>
</dbReference>
<reference evidence="2" key="1">
    <citation type="submission" date="2025-08" db="UniProtKB">
        <authorList>
            <consortium name="RefSeq"/>
        </authorList>
    </citation>
    <scope>IDENTIFICATION</scope>
</reference>
<accession>A0ABM4BMJ5</accession>
<keyword evidence="1" id="KW-1185">Reference proteome</keyword>